<reference evidence="1 2" key="1">
    <citation type="submission" date="2019-05" db="EMBL/GenBank/DDBJ databases">
        <title>Emergence of the Ug99 lineage of the wheat stem rust pathogen through somatic hybridization.</title>
        <authorList>
            <person name="Li F."/>
            <person name="Upadhyaya N.M."/>
            <person name="Sperschneider J."/>
            <person name="Matny O."/>
            <person name="Nguyen-Phuc H."/>
            <person name="Mago R."/>
            <person name="Raley C."/>
            <person name="Miller M.E."/>
            <person name="Silverstein K.A.T."/>
            <person name="Henningsen E."/>
            <person name="Hirsch C.D."/>
            <person name="Visser B."/>
            <person name="Pretorius Z.A."/>
            <person name="Steffenson B.J."/>
            <person name="Schwessinger B."/>
            <person name="Dodds P.N."/>
            <person name="Figueroa M."/>
        </authorList>
    </citation>
    <scope>NUCLEOTIDE SEQUENCE [LARGE SCALE GENOMIC DNA]</scope>
    <source>
        <strain evidence="1 2">Ug99</strain>
    </source>
</reference>
<evidence type="ECO:0000313" key="1">
    <source>
        <dbReference type="EMBL" id="KAA1107722.1"/>
    </source>
</evidence>
<accession>A0A5B0Q3Q3</accession>
<name>A0A5B0Q3Q3_PUCGR</name>
<dbReference type="AlphaFoldDB" id="A0A5B0Q3Q3"/>
<organism evidence="1 2">
    <name type="scientific">Puccinia graminis f. sp. tritici</name>
    <dbReference type="NCBI Taxonomy" id="56615"/>
    <lineage>
        <taxon>Eukaryota</taxon>
        <taxon>Fungi</taxon>
        <taxon>Dikarya</taxon>
        <taxon>Basidiomycota</taxon>
        <taxon>Pucciniomycotina</taxon>
        <taxon>Pucciniomycetes</taxon>
        <taxon>Pucciniales</taxon>
        <taxon>Pucciniaceae</taxon>
        <taxon>Puccinia</taxon>
    </lineage>
</organism>
<protein>
    <submittedName>
        <fullName evidence="1">Uncharacterized protein</fullName>
    </submittedName>
</protein>
<dbReference type="Proteomes" id="UP000325313">
    <property type="component" value="Unassembled WGS sequence"/>
</dbReference>
<sequence length="243" mass="27068">MTLWSGSRHGDRWLALPVIPPGCLYSMVIPPWRCRSGLILSSDRWLSCRRFDYPVRLPVLHIGSDLAVRLPTVLQSALTCPSDCQLLCSRSRFARQTVVMDVIGVPFRIAYLFRHKLEKNGKSTVLITPRSFGCRPGCNRHLDESACVTAAVGAVTAHETPNETPRCRSARERHGIVRGVNEQSQLNGEKISQLAAGCRCGCVRHPVAANQSSLRQISCRDSCVRQMLYVCDITQMHATDEPQ</sequence>
<proteinExistence type="predicted"/>
<evidence type="ECO:0000313" key="2">
    <source>
        <dbReference type="Proteomes" id="UP000325313"/>
    </source>
</evidence>
<dbReference type="EMBL" id="VDEP01000307">
    <property type="protein sequence ID" value="KAA1107722.1"/>
    <property type="molecule type" value="Genomic_DNA"/>
</dbReference>
<comment type="caution">
    <text evidence="1">The sequence shown here is derived from an EMBL/GenBank/DDBJ whole genome shotgun (WGS) entry which is preliminary data.</text>
</comment>
<gene>
    <name evidence="1" type="ORF">PGTUg99_008798</name>
</gene>